<feature type="DNA-binding region" description="H-T-H motif" evidence="2">
    <location>
        <begin position="43"/>
        <end position="62"/>
    </location>
</feature>
<dbReference type="EMBL" id="JBHSAX010000019">
    <property type="protein sequence ID" value="MFC3965181.1"/>
    <property type="molecule type" value="Genomic_DNA"/>
</dbReference>
<feature type="domain" description="HTH tetR-type" evidence="3">
    <location>
        <begin position="20"/>
        <end position="80"/>
    </location>
</feature>
<name>A0ABV8E063_9NOCA</name>
<organism evidence="4 5">
    <name type="scientific">Nocardia jiangsuensis</name>
    <dbReference type="NCBI Taxonomy" id="1691563"/>
    <lineage>
        <taxon>Bacteria</taxon>
        <taxon>Bacillati</taxon>
        <taxon>Actinomycetota</taxon>
        <taxon>Actinomycetes</taxon>
        <taxon>Mycobacteriales</taxon>
        <taxon>Nocardiaceae</taxon>
        <taxon>Nocardia</taxon>
    </lineage>
</organism>
<keyword evidence="1 2" id="KW-0238">DNA-binding</keyword>
<dbReference type="RefSeq" id="WP_378614932.1">
    <property type="nucleotide sequence ID" value="NZ_JBHSAX010000019.1"/>
</dbReference>
<dbReference type="InterPro" id="IPR009057">
    <property type="entry name" value="Homeodomain-like_sf"/>
</dbReference>
<dbReference type="InterPro" id="IPR001647">
    <property type="entry name" value="HTH_TetR"/>
</dbReference>
<evidence type="ECO:0000313" key="4">
    <source>
        <dbReference type="EMBL" id="MFC3965181.1"/>
    </source>
</evidence>
<dbReference type="Gene3D" id="1.10.357.10">
    <property type="entry name" value="Tetracycline Repressor, domain 2"/>
    <property type="match status" value="1"/>
</dbReference>
<dbReference type="PANTHER" id="PTHR30055">
    <property type="entry name" value="HTH-TYPE TRANSCRIPTIONAL REGULATOR RUTR"/>
    <property type="match status" value="1"/>
</dbReference>
<protein>
    <submittedName>
        <fullName evidence="4">TetR/AcrR family transcriptional regulator</fullName>
    </submittedName>
</protein>
<proteinExistence type="predicted"/>
<dbReference type="Proteomes" id="UP001595696">
    <property type="component" value="Unassembled WGS sequence"/>
</dbReference>
<comment type="caution">
    <text evidence="4">The sequence shown here is derived from an EMBL/GenBank/DDBJ whole genome shotgun (WGS) entry which is preliminary data.</text>
</comment>
<evidence type="ECO:0000313" key="5">
    <source>
        <dbReference type="Proteomes" id="UP001595696"/>
    </source>
</evidence>
<gene>
    <name evidence="4" type="ORF">ACFO0B_24610</name>
</gene>
<dbReference type="InterPro" id="IPR050109">
    <property type="entry name" value="HTH-type_TetR-like_transc_reg"/>
</dbReference>
<keyword evidence="5" id="KW-1185">Reference proteome</keyword>
<dbReference type="PROSITE" id="PS50977">
    <property type="entry name" value="HTH_TETR_2"/>
    <property type="match status" value="1"/>
</dbReference>
<dbReference type="Pfam" id="PF00440">
    <property type="entry name" value="TetR_N"/>
    <property type="match status" value="1"/>
</dbReference>
<evidence type="ECO:0000256" key="1">
    <source>
        <dbReference type="ARBA" id="ARBA00023125"/>
    </source>
</evidence>
<reference evidence="5" key="1">
    <citation type="journal article" date="2019" name="Int. J. Syst. Evol. Microbiol.">
        <title>The Global Catalogue of Microorganisms (GCM) 10K type strain sequencing project: providing services to taxonomists for standard genome sequencing and annotation.</title>
        <authorList>
            <consortium name="The Broad Institute Genomics Platform"/>
            <consortium name="The Broad Institute Genome Sequencing Center for Infectious Disease"/>
            <person name="Wu L."/>
            <person name="Ma J."/>
        </authorList>
    </citation>
    <scope>NUCLEOTIDE SEQUENCE [LARGE SCALE GENOMIC DNA]</scope>
    <source>
        <strain evidence="5">CGMCC 4.7330</strain>
    </source>
</reference>
<accession>A0ABV8E063</accession>
<evidence type="ECO:0000259" key="3">
    <source>
        <dbReference type="PROSITE" id="PS50977"/>
    </source>
</evidence>
<dbReference type="SUPFAM" id="SSF46689">
    <property type="entry name" value="Homeodomain-like"/>
    <property type="match status" value="1"/>
</dbReference>
<dbReference type="Gene3D" id="1.10.10.60">
    <property type="entry name" value="Homeodomain-like"/>
    <property type="match status" value="1"/>
</dbReference>
<evidence type="ECO:0000256" key="2">
    <source>
        <dbReference type="PROSITE-ProRule" id="PRU00335"/>
    </source>
</evidence>
<dbReference type="PANTHER" id="PTHR30055:SF226">
    <property type="entry name" value="HTH-TYPE TRANSCRIPTIONAL REGULATOR PKSA"/>
    <property type="match status" value="1"/>
</dbReference>
<sequence>MVRPKVERSYAGVSAAKRRSDRRGALLREGRRIWGESGHAAVTVRGVCKAAGLTDRYFYEHFASREELLVAIADEVRDLLLGTLIQVGLTSRGGPEQRLRAALHALLEVIATDPHVHHIAAGELSPLLLERRRALLATMAAIVVEYAPAQLGIAPDPPWLARAALFVAGGLSQLVEAWLDGTLELSTGELAEHATALILRALVP</sequence>